<evidence type="ECO:0000313" key="1">
    <source>
        <dbReference type="EMBL" id="MPN47953.1"/>
    </source>
</evidence>
<gene>
    <name evidence="1" type="ORF">SDC9_195557</name>
</gene>
<dbReference type="EMBL" id="VSSQ01109847">
    <property type="protein sequence ID" value="MPN47953.1"/>
    <property type="molecule type" value="Genomic_DNA"/>
</dbReference>
<reference evidence="1" key="1">
    <citation type="submission" date="2019-08" db="EMBL/GenBank/DDBJ databases">
        <authorList>
            <person name="Kucharzyk K."/>
            <person name="Murdoch R.W."/>
            <person name="Higgins S."/>
            <person name="Loffler F."/>
        </authorList>
    </citation>
    <scope>NUCLEOTIDE SEQUENCE</scope>
</reference>
<accession>A0A645IKV3</accession>
<protein>
    <submittedName>
        <fullName evidence="1">Uncharacterized protein</fullName>
    </submittedName>
</protein>
<comment type="caution">
    <text evidence="1">The sequence shown here is derived from an EMBL/GenBank/DDBJ whole genome shotgun (WGS) entry which is preliminary data.</text>
</comment>
<proteinExistence type="predicted"/>
<name>A0A645IKV3_9ZZZZ</name>
<organism evidence="1">
    <name type="scientific">bioreactor metagenome</name>
    <dbReference type="NCBI Taxonomy" id="1076179"/>
    <lineage>
        <taxon>unclassified sequences</taxon>
        <taxon>metagenomes</taxon>
        <taxon>ecological metagenomes</taxon>
    </lineage>
</organism>
<dbReference type="AlphaFoldDB" id="A0A645IKV3"/>
<sequence length="167" mass="18684">MLDILSLPDGHDNLSQQGSILKDCRFAILDVLCIERRDGLFLFSAGLHELDQAVFLFILRIQLFIHRCHAFSRCHNGRLIGSCPESSLSLYLSLGQLGFQLRPDAVEAFCIRRGQLVLDLNRFPCIHQLLQADLVLIGELSGLSAFEQLGDFLVQAVQGLDVPLHPF</sequence>